<keyword evidence="4" id="KW-0479">Metal-binding</keyword>
<protein>
    <submittedName>
        <fullName evidence="7">HAD hydrolase family protein</fullName>
    </submittedName>
</protein>
<dbReference type="RefSeq" id="WP_369918639.1">
    <property type="nucleotide sequence ID" value="NZ_JBCLSQ010000021.1"/>
</dbReference>
<dbReference type="SFLD" id="SFLDG01138">
    <property type="entry name" value="C1.6.2:_Deoxy-d-mannose-octulo"/>
    <property type="match status" value="1"/>
</dbReference>
<name>A0ABV4D9R6_9LACT</name>
<dbReference type="PIRSF" id="PIRSF006118">
    <property type="entry name" value="KDO8-P_Ptase"/>
    <property type="match status" value="1"/>
</dbReference>
<evidence type="ECO:0000313" key="7">
    <source>
        <dbReference type="EMBL" id="MEY8538502.1"/>
    </source>
</evidence>
<dbReference type="SFLD" id="SFLDG01136">
    <property type="entry name" value="C1.6:_Phosphoserine_Phosphatas"/>
    <property type="match status" value="1"/>
</dbReference>
<proteinExistence type="inferred from homology"/>
<dbReference type="Proteomes" id="UP001565242">
    <property type="component" value="Unassembled WGS sequence"/>
</dbReference>
<accession>A0ABV4D9R6</accession>
<dbReference type="PANTHER" id="PTHR21485:SF3">
    <property type="entry name" value="N-ACYLNEURAMINATE CYTIDYLYLTRANSFERASE"/>
    <property type="match status" value="1"/>
</dbReference>
<dbReference type="InterPro" id="IPR036412">
    <property type="entry name" value="HAD-like_sf"/>
</dbReference>
<sequence length="169" mass="18152">MTHLKNIKLIVLDVDGTLSDGKVYLGTNGSEFKAFSIKDGLVLAALSRVGIEAIILTGRKSEAVDIRAKELGIIAIQGISDKKTELDSLLVTKGLTYENVAYIGDDLNDFSTMSQAAFKGAPVDAVSEIKAIADYVSRSKAGDGAVREIIEHLLKQTGHWKDILSLYGV</sequence>
<dbReference type="InterPro" id="IPR050793">
    <property type="entry name" value="CMP-NeuNAc_synthase"/>
</dbReference>
<comment type="subunit">
    <text evidence="3">Homotetramer.</text>
</comment>
<gene>
    <name evidence="7" type="ORF">AALM99_08620</name>
</gene>
<evidence type="ECO:0000313" key="8">
    <source>
        <dbReference type="Proteomes" id="UP001565242"/>
    </source>
</evidence>
<dbReference type="GO" id="GO:0016787">
    <property type="term" value="F:hydrolase activity"/>
    <property type="evidence" value="ECO:0007669"/>
    <property type="project" value="UniProtKB-KW"/>
</dbReference>
<evidence type="ECO:0000256" key="3">
    <source>
        <dbReference type="ARBA" id="ARBA00011881"/>
    </source>
</evidence>
<dbReference type="InterPro" id="IPR010023">
    <property type="entry name" value="KdsC_fam"/>
</dbReference>
<dbReference type="SFLD" id="SFLDS00003">
    <property type="entry name" value="Haloacid_Dehalogenase"/>
    <property type="match status" value="1"/>
</dbReference>
<comment type="caution">
    <text evidence="7">The sequence shown here is derived from an EMBL/GenBank/DDBJ whole genome shotgun (WGS) entry which is preliminary data.</text>
</comment>
<keyword evidence="6" id="KW-0460">Magnesium</keyword>
<reference evidence="7 8" key="1">
    <citation type="submission" date="2024-03" db="EMBL/GenBank/DDBJ databases">
        <title>Mouse gut bacterial collection (mGBC) of GemPharmatech.</title>
        <authorList>
            <person name="He Y."/>
            <person name="Dong L."/>
            <person name="Wu D."/>
            <person name="Gao X."/>
            <person name="Lin Z."/>
        </authorList>
    </citation>
    <scope>NUCLEOTIDE SEQUENCE [LARGE SCALE GENOMIC DNA]</scope>
    <source>
        <strain evidence="7 8">20-218</strain>
    </source>
</reference>
<evidence type="ECO:0000256" key="2">
    <source>
        <dbReference type="ARBA" id="ARBA00005893"/>
    </source>
</evidence>
<dbReference type="EMBL" id="JBCLSQ010000021">
    <property type="protein sequence ID" value="MEY8538502.1"/>
    <property type="molecule type" value="Genomic_DNA"/>
</dbReference>
<dbReference type="NCBIfam" id="TIGR01670">
    <property type="entry name" value="KdsC-phosphatas"/>
    <property type="match status" value="1"/>
</dbReference>
<dbReference type="Gene3D" id="3.40.50.1000">
    <property type="entry name" value="HAD superfamily/HAD-like"/>
    <property type="match status" value="1"/>
</dbReference>
<dbReference type="InterPro" id="IPR023214">
    <property type="entry name" value="HAD_sf"/>
</dbReference>
<comment type="similarity">
    <text evidence="2">Belongs to the KdsC family.</text>
</comment>
<keyword evidence="5 7" id="KW-0378">Hydrolase</keyword>
<evidence type="ECO:0000256" key="4">
    <source>
        <dbReference type="ARBA" id="ARBA00022723"/>
    </source>
</evidence>
<evidence type="ECO:0000256" key="6">
    <source>
        <dbReference type="ARBA" id="ARBA00022842"/>
    </source>
</evidence>
<dbReference type="PANTHER" id="PTHR21485">
    <property type="entry name" value="HAD SUPERFAMILY MEMBERS CMAS AND KDSC"/>
    <property type="match status" value="1"/>
</dbReference>
<evidence type="ECO:0000256" key="5">
    <source>
        <dbReference type="ARBA" id="ARBA00022801"/>
    </source>
</evidence>
<dbReference type="Pfam" id="PF08282">
    <property type="entry name" value="Hydrolase_3"/>
    <property type="match status" value="1"/>
</dbReference>
<comment type="cofactor">
    <cofactor evidence="1">
        <name>Mg(2+)</name>
        <dbReference type="ChEBI" id="CHEBI:18420"/>
    </cofactor>
</comment>
<dbReference type="SUPFAM" id="SSF56784">
    <property type="entry name" value="HAD-like"/>
    <property type="match status" value="1"/>
</dbReference>
<keyword evidence="8" id="KW-1185">Reference proteome</keyword>
<organism evidence="7 8">
    <name type="scientific">Lactococcus muris</name>
    <dbReference type="NCBI Taxonomy" id="2941330"/>
    <lineage>
        <taxon>Bacteria</taxon>
        <taxon>Bacillati</taxon>
        <taxon>Bacillota</taxon>
        <taxon>Bacilli</taxon>
        <taxon>Lactobacillales</taxon>
        <taxon>Streptococcaceae</taxon>
        <taxon>Lactococcus</taxon>
    </lineage>
</organism>
<evidence type="ECO:0000256" key="1">
    <source>
        <dbReference type="ARBA" id="ARBA00001946"/>
    </source>
</evidence>